<evidence type="ECO:0000313" key="3">
    <source>
        <dbReference type="EMBL" id="MCM1984467.1"/>
    </source>
</evidence>
<protein>
    <submittedName>
        <fullName evidence="3">Uncharacterized protein</fullName>
    </submittedName>
</protein>
<sequence length="188" mass="19729">MKKLVSGISLLAMSLTSTLGYTNPSYAEEISCQSTLGAITVDNVKVPPGKTCILNGTKVKGNIVVGNNATLRANAIQVNGNIQAEGATYVEVISNSRVGGSIQLKQGQRARLVGNRVTGSIQLESNRGTLVSNSNMVGSDLQAFQNTGGVTLRSNRIDGNLQCKENRPAPVGGGNIVQGSKEDQCRRL</sequence>
<reference evidence="3 4" key="1">
    <citation type="journal article" date="2015" name="Genome Announc.">
        <title>Draft Genome Sequence of Filamentous Marine Cyanobacterium Lyngbya confervoides Strain BDU141951.</title>
        <authorList>
            <person name="Chandrababunaidu M.M."/>
            <person name="Sen D."/>
            <person name="Tripathy S."/>
        </authorList>
    </citation>
    <scope>NUCLEOTIDE SEQUENCE [LARGE SCALE GENOMIC DNA]</scope>
    <source>
        <strain evidence="3 4">BDU141951</strain>
    </source>
</reference>
<keyword evidence="2" id="KW-0732">Signal</keyword>
<organism evidence="3 4">
    <name type="scientific">Lyngbya confervoides BDU141951</name>
    <dbReference type="NCBI Taxonomy" id="1574623"/>
    <lineage>
        <taxon>Bacteria</taxon>
        <taxon>Bacillati</taxon>
        <taxon>Cyanobacteriota</taxon>
        <taxon>Cyanophyceae</taxon>
        <taxon>Oscillatoriophycideae</taxon>
        <taxon>Oscillatoriales</taxon>
        <taxon>Microcoleaceae</taxon>
        <taxon>Lyngbya</taxon>
    </lineage>
</organism>
<comment type="caution">
    <text evidence="3">The sequence shown here is derived from an EMBL/GenBank/DDBJ whole genome shotgun (WGS) entry which is preliminary data.</text>
</comment>
<dbReference type="InterPro" id="IPR012332">
    <property type="entry name" value="Autotransporter_pectin_lyase_C"/>
</dbReference>
<accession>A0ABD4T6V7</accession>
<evidence type="ECO:0000256" key="1">
    <source>
        <dbReference type="SAM" id="MobiDB-lite"/>
    </source>
</evidence>
<feature type="chain" id="PRO_5044755391" evidence="2">
    <location>
        <begin position="28"/>
        <end position="188"/>
    </location>
</feature>
<evidence type="ECO:0000313" key="4">
    <source>
        <dbReference type="Proteomes" id="UP000031561"/>
    </source>
</evidence>
<dbReference type="RefSeq" id="WP_166283240.1">
    <property type="nucleotide sequence ID" value="NZ_JTHE03000098.1"/>
</dbReference>
<dbReference type="Proteomes" id="UP000031561">
    <property type="component" value="Unassembled WGS sequence"/>
</dbReference>
<feature type="signal peptide" evidence="2">
    <location>
        <begin position="1"/>
        <end position="27"/>
    </location>
</feature>
<dbReference type="AlphaFoldDB" id="A0ABD4T6V7"/>
<feature type="region of interest" description="Disordered" evidence="1">
    <location>
        <begin position="161"/>
        <end position="182"/>
    </location>
</feature>
<keyword evidence="4" id="KW-1185">Reference proteome</keyword>
<evidence type="ECO:0000256" key="2">
    <source>
        <dbReference type="SAM" id="SignalP"/>
    </source>
</evidence>
<proteinExistence type="predicted"/>
<gene>
    <name evidence="3" type="ORF">QQ91_0016715</name>
</gene>
<name>A0ABD4T6V7_9CYAN</name>
<dbReference type="Gene3D" id="2.160.20.20">
    <property type="match status" value="1"/>
</dbReference>
<dbReference type="EMBL" id="JTHE03000098">
    <property type="protein sequence ID" value="MCM1984467.1"/>
    <property type="molecule type" value="Genomic_DNA"/>
</dbReference>